<dbReference type="SUPFAM" id="SSF51182">
    <property type="entry name" value="RmlC-like cupins"/>
    <property type="match status" value="1"/>
</dbReference>
<dbReference type="Pfam" id="PF12680">
    <property type="entry name" value="SnoaL_2"/>
    <property type="match status" value="1"/>
</dbReference>
<dbReference type="Gene3D" id="3.10.450.50">
    <property type="match status" value="1"/>
</dbReference>
<sequence>MTFQEELSSAIEHRDVDAILSRFDDEADYVFVDQTREPGEPLAVHGRDAIGRSLHDVFDQGIRHEVEEFVVQGDHAAYVQRCTYPDSSQDLIMSMLDLHSGRIARQYSIRIREEAVPAAPTRTQKRSFAEADEVRTFEKGRVELLRVDGSDVSRAVFEPGWRWSQHVKPIAGTDLCTYTHFCYILSGTLHVRMADGSEFEAAKGETIRIAPNHDAWVVGDEAVTLLDWEASGNYARSRG</sequence>
<proteinExistence type="predicted"/>
<dbReference type="CDD" id="cd06990">
    <property type="entry name" value="cupin_DUF861"/>
    <property type="match status" value="1"/>
</dbReference>
<organism evidence="2 3">
    <name type="scientific">Thermobifida alba</name>
    <name type="common">Thermomonospora alba</name>
    <dbReference type="NCBI Taxonomy" id="53522"/>
    <lineage>
        <taxon>Bacteria</taxon>
        <taxon>Bacillati</taxon>
        <taxon>Actinomycetota</taxon>
        <taxon>Actinomycetes</taxon>
        <taxon>Streptosporangiales</taxon>
        <taxon>Nocardiopsidaceae</taxon>
        <taxon>Thermobifida</taxon>
    </lineage>
</organism>
<evidence type="ECO:0000313" key="2">
    <source>
        <dbReference type="EMBL" id="UPT21886.1"/>
    </source>
</evidence>
<evidence type="ECO:0000313" key="3">
    <source>
        <dbReference type="Proteomes" id="UP000832041"/>
    </source>
</evidence>
<dbReference type="SUPFAM" id="SSF54427">
    <property type="entry name" value="NTF2-like"/>
    <property type="match status" value="1"/>
</dbReference>
<dbReference type="InterPro" id="IPR014710">
    <property type="entry name" value="RmlC-like_jellyroll"/>
</dbReference>
<dbReference type="Gene3D" id="2.60.120.10">
    <property type="entry name" value="Jelly Rolls"/>
    <property type="match status" value="1"/>
</dbReference>
<protein>
    <submittedName>
        <fullName evidence="2">SnoaL-like domain-containing protein</fullName>
    </submittedName>
</protein>
<accession>A0ABY4L2J4</accession>
<dbReference type="InterPro" id="IPR032710">
    <property type="entry name" value="NTF2-like_dom_sf"/>
</dbReference>
<name>A0ABY4L2J4_THEAE</name>
<dbReference type="InterPro" id="IPR037401">
    <property type="entry name" value="SnoaL-like"/>
</dbReference>
<reference evidence="2 3" key="1">
    <citation type="submission" date="2020-04" db="EMBL/GenBank/DDBJ databases">
        <title>Thermobifida alba genome sequencing and assembly.</title>
        <authorList>
            <person name="Luzics S."/>
            <person name="Horvath B."/>
            <person name="Nagy I."/>
            <person name="Toth A."/>
            <person name="Nagy I."/>
            <person name="Kukolya J."/>
        </authorList>
    </citation>
    <scope>NUCLEOTIDE SEQUENCE [LARGE SCALE GENOMIC DNA]</scope>
    <source>
        <strain evidence="2 3">DSM 43795</strain>
    </source>
</reference>
<evidence type="ECO:0000259" key="1">
    <source>
        <dbReference type="Pfam" id="PF12680"/>
    </source>
</evidence>
<dbReference type="InterPro" id="IPR011051">
    <property type="entry name" value="RmlC_Cupin_sf"/>
</dbReference>
<gene>
    <name evidence="2" type="ORF">FOF52_13755</name>
</gene>
<dbReference type="RefSeq" id="WP_248590364.1">
    <property type="nucleotide sequence ID" value="NZ_BAABEB010000003.1"/>
</dbReference>
<dbReference type="Proteomes" id="UP000832041">
    <property type="component" value="Chromosome"/>
</dbReference>
<dbReference type="EMBL" id="CP051627">
    <property type="protein sequence ID" value="UPT21886.1"/>
    <property type="molecule type" value="Genomic_DNA"/>
</dbReference>
<feature type="domain" description="SnoaL-like" evidence="1">
    <location>
        <begin position="8"/>
        <end position="105"/>
    </location>
</feature>
<keyword evidence="3" id="KW-1185">Reference proteome</keyword>